<gene>
    <name evidence="1" type="ORF">M0R45_023645</name>
</gene>
<organism evidence="1 2">
    <name type="scientific">Rubus argutus</name>
    <name type="common">Southern blackberry</name>
    <dbReference type="NCBI Taxonomy" id="59490"/>
    <lineage>
        <taxon>Eukaryota</taxon>
        <taxon>Viridiplantae</taxon>
        <taxon>Streptophyta</taxon>
        <taxon>Embryophyta</taxon>
        <taxon>Tracheophyta</taxon>
        <taxon>Spermatophyta</taxon>
        <taxon>Magnoliopsida</taxon>
        <taxon>eudicotyledons</taxon>
        <taxon>Gunneridae</taxon>
        <taxon>Pentapetalae</taxon>
        <taxon>rosids</taxon>
        <taxon>fabids</taxon>
        <taxon>Rosales</taxon>
        <taxon>Rosaceae</taxon>
        <taxon>Rosoideae</taxon>
        <taxon>Rosoideae incertae sedis</taxon>
        <taxon>Rubus</taxon>
    </lineage>
</organism>
<proteinExistence type="predicted"/>
<reference evidence="1 2" key="1">
    <citation type="journal article" date="2023" name="G3 (Bethesda)">
        <title>A chromosome-length genome assembly and annotation of blackberry (Rubus argutus, cv. 'Hillquist').</title>
        <authorList>
            <person name="Bruna T."/>
            <person name="Aryal R."/>
            <person name="Dudchenko O."/>
            <person name="Sargent D.J."/>
            <person name="Mead D."/>
            <person name="Buti M."/>
            <person name="Cavallini A."/>
            <person name="Hytonen T."/>
            <person name="Andres J."/>
            <person name="Pham M."/>
            <person name="Weisz D."/>
            <person name="Mascagni F."/>
            <person name="Usai G."/>
            <person name="Natali L."/>
            <person name="Bassil N."/>
            <person name="Fernandez G.E."/>
            <person name="Lomsadze A."/>
            <person name="Armour M."/>
            <person name="Olukolu B."/>
            <person name="Poorten T."/>
            <person name="Britton C."/>
            <person name="Davik J."/>
            <person name="Ashrafi H."/>
            <person name="Aiden E.L."/>
            <person name="Borodovsky M."/>
            <person name="Worthington M."/>
        </authorList>
    </citation>
    <scope>NUCLEOTIDE SEQUENCE [LARGE SCALE GENOMIC DNA]</scope>
    <source>
        <strain evidence="1">PI 553951</strain>
    </source>
</reference>
<evidence type="ECO:0000313" key="2">
    <source>
        <dbReference type="Proteomes" id="UP001457282"/>
    </source>
</evidence>
<dbReference type="EMBL" id="JBEDUW010000005">
    <property type="protein sequence ID" value="KAK9926413.1"/>
    <property type="molecule type" value="Genomic_DNA"/>
</dbReference>
<dbReference type="AlphaFoldDB" id="A0AAW1WRZ8"/>
<keyword evidence="2" id="KW-1185">Reference proteome</keyword>
<protein>
    <submittedName>
        <fullName evidence="1">Uncharacterized protein</fullName>
    </submittedName>
</protein>
<name>A0AAW1WRZ8_RUBAR</name>
<sequence>MAIEISTQLCHKHCPDHHRGSSITSPGQRPFTSATPIVIHHQAHAQRSLANHRKLHSTTLPLLLSQFTTQLQFQLQSPTKPRHHALLPSPCSIHHIQLGFNLVASLYSLDVNNLTHLGSET</sequence>
<comment type="caution">
    <text evidence="1">The sequence shown here is derived from an EMBL/GenBank/DDBJ whole genome shotgun (WGS) entry which is preliminary data.</text>
</comment>
<evidence type="ECO:0000313" key="1">
    <source>
        <dbReference type="EMBL" id="KAK9926413.1"/>
    </source>
</evidence>
<dbReference type="Proteomes" id="UP001457282">
    <property type="component" value="Unassembled WGS sequence"/>
</dbReference>
<accession>A0AAW1WRZ8</accession>